<evidence type="ECO:0000313" key="3">
    <source>
        <dbReference type="EMBL" id="KAJ3732778.1"/>
    </source>
</evidence>
<dbReference type="PROSITE" id="PS00028">
    <property type="entry name" value="ZINC_FINGER_C2H2_1"/>
    <property type="match status" value="1"/>
</dbReference>
<evidence type="ECO:0000259" key="2">
    <source>
        <dbReference type="PROSITE" id="PS00028"/>
    </source>
</evidence>
<protein>
    <recommendedName>
        <fullName evidence="2">C2H2-type domain-containing protein</fullName>
    </recommendedName>
</protein>
<comment type="caution">
    <text evidence="3">The sequence shown here is derived from an EMBL/GenBank/DDBJ whole genome shotgun (WGS) entry which is preliminary data.</text>
</comment>
<reference evidence="3" key="2">
    <citation type="journal article" date="2023" name="Proc. Natl. Acad. Sci. U.S.A.">
        <title>A global phylogenomic analysis of the shiitake genus Lentinula.</title>
        <authorList>
            <person name="Sierra-Patev S."/>
            <person name="Min B."/>
            <person name="Naranjo-Ortiz M."/>
            <person name="Looney B."/>
            <person name="Konkel Z."/>
            <person name="Slot J.C."/>
            <person name="Sakamoto Y."/>
            <person name="Steenwyk J.L."/>
            <person name="Rokas A."/>
            <person name="Carro J."/>
            <person name="Camarero S."/>
            <person name="Ferreira P."/>
            <person name="Molpeceres G."/>
            <person name="Ruiz-Duenas F.J."/>
            <person name="Serrano A."/>
            <person name="Henrissat B."/>
            <person name="Drula E."/>
            <person name="Hughes K.W."/>
            <person name="Mata J.L."/>
            <person name="Ishikawa N.K."/>
            <person name="Vargas-Isla R."/>
            <person name="Ushijima S."/>
            <person name="Smith C.A."/>
            <person name="Donoghue J."/>
            <person name="Ahrendt S."/>
            <person name="Andreopoulos W."/>
            <person name="He G."/>
            <person name="LaButti K."/>
            <person name="Lipzen A."/>
            <person name="Ng V."/>
            <person name="Riley R."/>
            <person name="Sandor L."/>
            <person name="Barry K."/>
            <person name="Martinez A.T."/>
            <person name="Xiao Y."/>
            <person name="Gibbons J.G."/>
            <person name="Terashima K."/>
            <person name="Grigoriev I.V."/>
            <person name="Hibbett D."/>
        </authorList>
    </citation>
    <scope>NUCLEOTIDE SEQUENCE</scope>
    <source>
        <strain evidence="3">ET3784</strain>
    </source>
</reference>
<sequence>MVLQCAFCNLGFKNQVDVYNHTSHHSEDTLNSVPMSIGDQVLLLTLDHPSGLYACPKQCNVKGTLGSVWVHYMANHNRSSTKRSFNGDQNDRPTKIARFGPMSSSDKSSSSPLPSSSPPASSFSTSSGSSATLSLSPIRVDLDLLFGQPKLTSVDEIFAFINQTLSDLYDSCAYHQIMQGTHASDHSLMRVCTDSAVCSGSEYYEKFTTSLNFAKYIICYRCYTPQHSVFKHNHKECYGRGNIQDWWRGIAYLVFRTQELRITLFSALGLHPDGFPTLDKYCKWLVREAIPRSDRRRNNRFTNLAAIVFVYFLYFTGGKLTVPEGGYELDGNVSHWSLLISSLIINFQKLHLPDDRVIQNAYR</sequence>
<gene>
    <name evidence="3" type="ORF">DFJ43DRAFT_1154183</name>
</gene>
<dbReference type="Proteomes" id="UP001176059">
    <property type="component" value="Unassembled WGS sequence"/>
</dbReference>
<dbReference type="EMBL" id="JANVFO010000022">
    <property type="protein sequence ID" value="KAJ3732778.1"/>
    <property type="molecule type" value="Genomic_DNA"/>
</dbReference>
<proteinExistence type="predicted"/>
<evidence type="ECO:0000256" key="1">
    <source>
        <dbReference type="SAM" id="MobiDB-lite"/>
    </source>
</evidence>
<evidence type="ECO:0000313" key="4">
    <source>
        <dbReference type="Proteomes" id="UP001176059"/>
    </source>
</evidence>
<feature type="region of interest" description="Disordered" evidence="1">
    <location>
        <begin position="80"/>
        <end position="129"/>
    </location>
</feature>
<dbReference type="AlphaFoldDB" id="A0AA38JK77"/>
<dbReference type="InterPro" id="IPR013087">
    <property type="entry name" value="Znf_C2H2_type"/>
</dbReference>
<feature type="domain" description="C2H2-type" evidence="2">
    <location>
        <begin position="5"/>
        <end position="25"/>
    </location>
</feature>
<organism evidence="3 4">
    <name type="scientific">Lentinula guzmanii</name>
    <dbReference type="NCBI Taxonomy" id="2804957"/>
    <lineage>
        <taxon>Eukaryota</taxon>
        <taxon>Fungi</taxon>
        <taxon>Dikarya</taxon>
        <taxon>Basidiomycota</taxon>
        <taxon>Agaricomycotina</taxon>
        <taxon>Agaricomycetes</taxon>
        <taxon>Agaricomycetidae</taxon>
        <taxon>Agaricales</taxon>
        <taxon>Marasmiineae</taxon>
        <taxon>Omphalotaceae</taxon>
        <taxon>Lentinula</taxon>
    </lineage>
</organism>
<name>A0AA38JK77_9AGAR</name>
<reference evidence="3" key="1">
    <citation type="submission" date="2022-08" db="EMBL/GenBank/DDBJ databases">
        <authorList>
            <consortium name="DOE Joint Genome Institute"/>
            <person name="Min B."/>
            <person name="Sierra-Patev S."/>
            <person name="Naranjo-Ortiz M."/>
            <person name="Looney B."/>
            <person name="Konkel Z."/>
            <person name="Slot J.C."/>
            <person name="Sakamoto Y."/>
            <person name="Steenwyk J.L."/>
            <person name="Rokas A."/>
            <person name="Carro J."/>
            <person name="Camarero S."/>
            <person name="Ferreira P."/>
            <person name="Molpeceres G."/>
            <person name="Ruiz-duenas F.J."/>
            <person name="Serrano A."/>
            <person name="Henrissat B."/>
            <person name="Drula E."/>
            <person name="Hughes K.W."/>
            <person name="Mata J.L."/>
            <person name="Ishikawa N.K."/>
            <person name="Vargas-Isla R."/>
            <person name="Ushijima S."/>
            <person name="Smith C.A."/>
            <person name="Ahrendt S."/>
            <person name="Andreopoulos W."/>
            <person name="He G."/>
            <person name="LaButti K."/>
            <person name="Lipzen A."/>
            <person name="Ng V."/>
            <person name="Riley R."/>
            <person name="Sandor L."/>
            <person name="Barry K."/>
            <person name="Martinez A.T."/>
            <person name="Xiao Y."/>
            <person name="Gibbons J.G."/>
            <person name="Terashima K."/>
            <person name="Hibbett D.S."/>
            <person name="Grigoriev I.V."/>
        </authorList>
    </citation>
    <scope>NUCLEOTIDE SEQUENCE</scope>
    <source>
        <strain evidence="3">ET3784</strain>
    </source>
</reference>
<keyword evidence="4" id="KW-1185">Reference proteome</keyword>
<feature type="compositionally biased region" description="Low complexity" evidence="1">
    <location>
        <begin position="103"/>
        <end position="129"/>
    </location>
</feature>
<accession>A0AA38JK77</accession>